<dbReference type="RefSeq" id="WP_274234207.1">
    <property type="nucleotide sequence ID" value="NZ_BAABHQ010000007.1"/>
</dbReference>
<dbReference type="Pfam" id="PF07332">
    <property type="entry name" value="Phage_holin_3_6"/>
    <property type="match status" value="1"/>
</dbReference>
<gene>
    <name evidence="3" type="ORF">GCM10023203_29290</name>
</gene>
<dbReference type="InterPro" id="IPR009937">
    <property type="entry name" value="Phage_holin_3_6"/>
</dbReference>
<protein>
    <submittedName>
        <fullName evidence="3">Phage holin family protein</fullName>
    </submittedName>
</protein>
<comment type="caution">
    <text evidence="3">The sequence shown here is derived from an EMBL/GenBank/DDBJ whole genome shotgun (WGS) entry which is preliminary data.</text>
</comment>
<name>A0ABP9EEL9_9PSEU</name>
<dbReference type="EMBL" id="BAABHQ010000007">
    <property type="protein sequence ID" value="GAA4877110.1"/>
    <property type="molecule type" value="Genomic_DNA"/>
</dbReference>
<keyword evidence="4" id="KW-1185">Reference proteome</keyword>
<evidence type="ECO:0000256" key="1">
    <source>
        <dbReference type="SAM" id="MobiDB-lite"/>
    </source>
</evidence>
<feature type="transmembrane region" description="Helical" evidence="2">
    <location>
        <begin position="88"/>
        <end position="109"/>
    </location>
</feature>
<reference evidence="4" key="1">
    <citation type="journal article" date="2019" name="Int. J. Syst. Evol. Microbiol.">
        <title>The Global Catalogue of Microorganisms (GCM) 10K type strain sequencing project: providing services to taxonomists for standard genome sequencing and annotation.</title>
        <authorList>
            <consortium name="The Broad Institute Genomics Platform"/>
            <consortium name="The Broad Institute Genome Sequencing Center for Infectious Disease"/>
            <person name="Wu L."/>
            <person name="Ma J."/>
        </authorList>
    </citation>
    <scope>NUCLEOTIDE SEQUENCE [LARGE SCALE GENOMIC DNA]</scope>
    <source>
        <strain evidence="4">JCM 17983</strain>
    </source>
</reference>
<accession>A0ABP9EEL9</accession>
<evidence type="ECO:0000313" key="3">
    <source>
        <dbReference type="EMBL" id="GAA4877110.1"/>
    </source>
</evidence>
<feature type="compositionally biased region" description="Basic and acidic residues" evidence="1">
    <location>
        <begin position="128"/>
        <end position="146"/>
    </location>
</feature>
<keyword evidence="2" id="KW-1133">Transmembrane helix</keyword>
<evidence type="ECO:0000313" key="4">
    <source>
        <dbReference type="Proteomes" id="UP001500457"/>
    </source>
</evidence>
<keyword evidence="2" id="KW-0812">Transmembrane</keyword>
<sequence>MSNSVPDRAAPPGPPSEASVGELMTRLSEQTSRLVRDELALAQIELKDTAKQAGKGAGLLSGAGVLALYGLGAAVATAIIALALVLPLWASALIVTAVLFLAAGVAGLVGKKEVEHVSPTPQRTVDNVSRDVAELQEARHRDHTRP</sequence>
<evidence type="ECO:0000256" key="2">
    <source>
        <dbReference type="SAM" id="Phobius"/>
    </source>
</evidence>
<organism evidence="3 4">
    <name type="scientific">Actinomycetospora straminea</name>
    <dbReference type="NCBI Taxonomy" id="663607"/>
    <lineage>
        <taxon>Bacteria</taxon>
        <taxon>Bacillati</taxon>
        <taxon>Actinomycetota</taxon>
        <taxon>Actinomycetes</taxon>
        <taxon>Pseudonocardiales</taxon>
        <taxon>Pseudonocardiaceae</taxon>
        <taxon>Actinomycetospora</taxon>
    </lineage>
</organism>
<keyword evidence="2" id="KW-0472">Membrane</keyword>
<feature type="region of interest" description="Disordered" evidence="1">
    <location>
        <begin position="119"/>
        <end position="146"/>
    </location>
</feature>
<dbReference type="Proteomes" id="UP001500457">
    <property type="component" value="Unassembled WGS sequence"/>
</dbReference>
<feature type="region of interest" description="Disordered" evidence="1">
    <location>
        <begin position="1"/>
        <end position="21"/>
    </location>
</feature>
<feature type="transmembrane region" description="Helical" evidence="2">
    <location>
        <begin position="57"/>
        <end position="82"/>
    </location>
</feature>
<proteinExistence type="predicted"/>